<reference evidence="1 2" key="1">
    <citation type="submission" date="2023-07" db="EMBL/GenBank/DDBJ databases">
        <title>Paenibacillus sp. JX-17 nov. isolated from soil.</title>
        <authorList>
            <person name="Wan Y."/>
            <person name="Liu B."/>
        </authorList>
    </citation>
    <scope>NUCLEOTIDE SEQUENCE [LARGE SCALE GENOMIC DNA]</scope>
    <source>
        <strain evidence="1 2">JX-17</strain>
    </source>
</reference>
<gene>
    <name evidence="1" type="ORF">Q5741_15170</name>
</gene>
<dbReference type="EMBL" id="JAUQTB010000009">
    <property type="protein sequence ID" value="MDO7907751.1"/>
    <property type="molecule type" value="Genomic_DNA"/>
</dbReference>
<dbReference type="InterPro" id="IPR003719">
    <property type="entry name" value="Phenazine_PhzF-like"/>
</dbReference>
<keyword evidence="2" id="KW-1185">Reference proteome</keyword>
<organism evidence="1 2">
    <name type="scientific">Paenibacillus lacisoli</name>
    <dbReference type="NCBI Taxonomy" id="3064525"/>
    <lineage>
        <taxon>Bacteria</taxon>
        <taxon>Bacillati</taxon>
        <taxon>Bacillota</taxon>
        <taxon>Bacilli</taxon>
        <taxon>Bacillales</taxon>
        <taxon>Paenibacillaceae</taxon>
        <taxon>Paenibacillus</taxon>
    </lineage>
</organism>
<dbReference type="NCBIfam" id="TIGR00654">
    <property type="entry name" value="PhzF_family"/>
    <property type="match status" value="1"/>
</dbReference>
<name>A0ABT9CJA2_9BACL</name>
<comment type="caution">
    <text evidence="1">The sequence shown here is derived from an EMBL/GenBank/DDBJ whole genome shotgun (WGS) entry which is preliminary data.</text>
</comment>
<dbReference type="PANTHER" id="PTHR13774:SF32">
    <property type="entry name" value="ANTISENSE-ENHANCING SEQUENCE 1"/>
    <property type="match status" value="1"/>
</dbReference>
<proteinExistence type="predicted"/>
<accession>A0ABT9CJA2</accession>
<dbReference type="Gene3D" id="3.10.310.10">
    <property type="entry name" value="Diaminopimelate Epimerase, Chain A, domain 1"/>
    <property type="match status" value="2"/>
</dbReference>
<dbReference type="Proteomes" id="UP001240171">
    <property type="component" value="Unassembled WGS sequence"/>
</dbReference>
<sequence length="293" mass="32804">MKMIPFDIVDVFAEERYQGNQLAVFRHAAGLTPEDMQRIAKETNFAETTFIISGESVHGGYDVRIFTPDTEVPFAGHPTLGTAYILRREYGHEQTDQLLLNLKVGQIPVTFEAGGEIWMQQKPPQFGRTVDRETICGILNLQPEDMADGYPIQEVSTGLPSLIVPLTSLAAVRKCRIHPEKYSWFLKEQFGANILVFSTETYNKANDLNVRVFCDDSGYPEDAATGSANGNLAGYLLKHHFLNRQRLAYRVEQGYEMQRKSLILVRASGDGAGMDIRVGGQVFPVARGEWLVE</sequence>
<dbReference type="SUPFAM" id="SSF54506">
    <property type="entry name" value="Diaminopimelate epimerase-like"/>
    <property type="match status" value="1"/>
</dbReference>
<evidence type="ECO:0000313" key="1">
    <source>
        <dbReference type="EMBL" id="MDO7907751.1"/>
    </source>
</evidence>
<dbReference type="PANTHER" id="PTHR13774">
    <property type="entry name" value="PHENAZINE BIOSYNTHESIS PROTEIN"/>
    <property type="match status" value="1"/>
</dbReference>
<dbReference type="RefSeq" id="WP_305024966.1">
    <property type="nucleotide sequence ID" value="NZ_JAUQTB010000009.1"/>
</dbReference>
<dbReference type="Pfam" id="PF02567">
    <property type="entry name" value="PhzC-PhzF"/>
    <property type="match status" value="1"/>
</dbReference>
<protein>
    <submittedName>
        <fullName evidence="1">PhzF family phenazine biosynthesis protein</fullName>
    </submittedName>
</protein>
<evidence type="ECO:0000313" key="2">
    <source>
        <dbReference type="Proteomes" id="UP001240171"/>
    </source>
</evidence>
<dbReference type="PIRSF" id="PIRSF016184">
    <property type="entry name" value="PhzC_PhzF"/>
    <property type="match status" value="1"/>
</dbReference>